<keyword evidence="1" id="KW-1133">Transmembrane helix</keyword>
<dbReference type="EMBL" id="KY052807">
    <property type="protein sequence ID" value="ASE99931.1"/>
    <property type="molecule type" value="Genomic_DNA"/>
</dbReference>
<sequence length="500" mass="54928">MGIKGLKMPRFSSLFRRRSKKIFSETNQSINLIEDRKPRRKISLKFPSIKSPSIPTIPLFSFFWNRPPLSWIRKFPFRQVFGVLRQVFGVLLLLLSIVGLVVIFKNPMPWIASVFPIHLNTVDGGYLHIEQTYVQGLLNTLYTDVLVFRVALGIASFMAMFSLILLVQHPMTALKTLGRTIKRSPRAVLYSPITAYKRVVIGRNWVLVKVTYLNEESAKWKTTFNIAKSPYTLLRACGFSPQMAVGLLFAGSAVGGGVVVEKTIFAERSFARGDPGVYNAPLDTPIFSGEEYNTLRLDLGATSVGNITIENISLGTAYTGSALPSGESNVIYVGGIIGSSNPTFLQTYLEVGHLIIDRWRCERLDISNSEIHTLIVHGNASDGQSISAVPGTPRDRGINGGNRADDMITRGGYYDMLKITSASSGVNGKVDVLTLRNIYSKGGACTIKYVKAGTMEITLNEIGGDETLSTKAFTIATSVIYKSFTNTSNVEVSMPVPAVQ</sequence>
<reference evidence="2" key="1">
    <citation type="submission" date="2016-10" db="EMBL/GenBank/DDBJ databases">
        <authorList>
            <person name="Varghese N."/>
        </authorList>
    </citation>
    <scope>NUCLEOTIDE SEQUENCE</scope>
</reference>
<keyword evidence="1" id="KW-0812">Transmembrane</keyword>
<feature type="transmembrane region" description="Helical" evidence="1">
    <location>
        <begin position="146"/>
        <end position="167"/>
    </location>
</feature>
<protein>
    <submittedName>
        <fullName evidence="2">Uncharacterized protein</fullName>
    </submittedName>
</protein>
<feature type="transmembrane region" description="Helical" evidence="1">
    <location>
        <begin position="83"/>
        <end position="104"/>
    </location>
</feature>
<name>A0A218MKX5_9VIRU</name>
<keyword evidence="1" id="KW-0472">Membrane</keyword>
<organism evidence="2">
    <name type="scientific">uncultured virus</name>
    <dbReference type="NCBI Taxonomy" id="340016"/>
    <lineage>
        <taxon>Viruses</taxon>
        <taxon>environmental samples</taxon>
    </lineage>
</organism>
<reference evidence="2" key="2">
    <citation type="journal article" date="2017" name="Nat. Commun.">
        <title>Single-virus genomics reveals hidden cosmopolitan and abundant viruses.</title>
        <authorList>
            <person name="Martinez-Hernandez F."/>
            <person name="Fornas O."/>
            <person name="Lluesma Gomez M."/>
            <person name="Bolduc B."/>
            <person name="de la Cruz Pena M.J."/>
            <person name="Martinez J.M."/>
            <person name="Anton J."/>
            <person name="Gasol J.M."/>
            <person name="Rosselli R."/>
            <person name="Rodriguez-Valera F."/>
            <person name="Sullivan M.B."/>
            <person name="Acinas S.G."/>
            <person name="Martinez-Garcia M."/>
        </authorList>
    </citation>
    <scope>NUCLEOTIDE SEQUENCE</scope>
</reference>
<evidence type="ECO:0000256" key="1">
    <source>
        <dbReference type="SAM" id="Phobius"/>
    </source>
</evidence>
<proteinExistence type="predicted"/>
<evidence type="ECO:0000313" key="2">
    <source>
        <dbReference type="EMBL" id="ASE99931.1"/>
    </source>
</evidence>
<accession>A0A218MKX5</accession>